<protein>
    <submittedName>
        <fullName evidence="3">Usp family protein</fullName>
    </submittedName>
</protein>
<dbReference type="OrthoDB" id="843225at2759"/>
<feature type="compositionally biased region" description="Basic residues" evidence="1">
    <location>
        <begin position="273"/>
        <end position="283"/>
    </location>
</feature>
<keyword evidence="4" id="KW-1185">Reference proteome</keyword>
<accession>B6JW81</accession>
<feature type="region of interest" description="Disordered" evidence="1">
    <location>
        <begin position="1"/>
        <end position="33"/>
    </location>
</feature>
<reference evidence="3 4" key="1">
    <citation type="journal article" date="2011" name="Science">
        <title>Comparative functional genomics of the fission yeasts.</title>
        <authorList>
            <person name="Rhind N."/>
            <person name="Chen Z."/>
            <person name="Yassour M."/>
            <person name="Thompson D.A."/>
            <person name="Haas B.J."/>
            <person name="Habib N."/>
            <person name="Wapinski I."/>
            <person name="Roy S."/>
            <person name="Lin M.F."/>
            <person name="Heiman D.I."/>
            <person name="Young S.K."/>
            <person name="Furuya K."/>
            <person name="Guo Y."/>
            <person name="Pidoux A."/>
            <person name="Chen H.M."/>
            <person name="Robbertse B."/>
            <person name="Goldberg J.M."/>
            <person name="Aoki K."/>
            <person name="Bayne E.H."/>
            <person name="Berlin A.M."/>
            <person name="Desjardins C.A."/>
            <person name="Dobbs E."/>
            <person name="Dukaj L."/>
            <person name="Fan L."/>
            <person name="FitzGerald M.G."/>
            <person name="French C."/>
            <person name="Gujja S."/>
            <person name="Hansen K."/>
            <person name="Keifenheim D."/>
            <person name="Levin J.Z."/>
            <person name="Mosher R.A."/>
            <person name="Mueller C.A."/>
            <person name="Pfiffner J."/>
            <person name="Priest M."/>
            <person name="Russ C."/>
            <person name="Smialowska A."/>
            <person name="Swoboda P."/>
            <person name="Sykes S.M."/>
            <person name="Vaughn M."/>
            <person name="Vengrova S."/>
            <person name="Yoder R."/>
            <person name="Zeng Q."/>
            <person name="Allshire R."/>
            <person name="Baulcombe D."/>
            <person name="Birren B.W."/>
            <person name="Brown W."/>
            <person name="Ekwall K."/>
            <person name="Kellis M."/>
            <person name="Leatherwood J."/>
            <person name="Levin H."/>
            <person name="Margalit H."/>
            <person name="Martienssen R."/>
            <person name="Nieduszynski C.A."/>
            <person name="Spatafora J.W."/>
            <person name="Friedman N."/>
            <person name="Dalgaard J.Z."/>
            <person name="Baumann P."/>
            <person name="Niki H."/>
            <person name="Regev A."/>
            <person name="Nusbaum C."/>
        </authorList>
    </citation>
    <scope>NUCLEOTIDE SEQUENCE [LARGE SCALE GENOMIC DNA]</scope>
    <source>
        <strain evidence="4">yFS275 / FY16936</strain>
    </source>
</reference>
<dbReference type="CDD" id="cd23659">
    <property type="entry name" value="USP_At3g01520-like"/>
    <property type="match status" value="1"/>
</dbReference>
<organism evidence="3 4">
    <name type="scientific">Schizosaccharomyces japonicus (strain yFS275 / FY16936)</name>
    <name type="common">Fission yeast</name>
    <dbReference type="NCBI Taxonomy" id="402676"/>
    <lineage>
        <taxon>Eukaryota</taxon>
        <taxon>Fungi</taxon>
        <taxon>Dikarya</taxon>
        <taxon>Ascomycota</taxon>
        <taxon>Taphrinomycotina</taxon>
        <taxon>Schizosaccharomycetes</taxon>
        <taxon>Schizosaccharomycetales</taxon>
        <taxon>Schizosaccharomycetaceae</taxon>
        <taxon>Schizosaccharomyces</taxon>
    </lineage>
</organism>
<dbReference type="AlphaFoldDB" id="B6JW81"/>
<feature type="compositionally biased region" description="Basic and acidic residues" evidence="1">
    <location>
        <begin position="284"/>
        <end position="293"/>
    </location>
</feature>
<dbReference type="HOGENOM" id="CLU_060788_1_0_1"/>
<dbReference type="PANTHER" id="PTHR47815">
    <property type="entry name" value="UNIVERSAL STRESS PROTEIN A FAMILY PROTEIN C25B2.10"/>
    <property type="match status" value="1"/>
</dbReference>
<dbReference type="SUPFAM" id="SSF52402">
    <property type="entry name" value="Adenine nucleotide alpha hydrolases-like"/>
    <property type="match status" value="1"/>
</dbReference>
<feature type="domain" description="UspA" evidence="2">
    <location>
        <begin position="134"/>
        <end position="271"/>
    </location>
</feature>
<dbReference type="Proteomes" id="UP000001744">
    <property type="component" value="Unassembled WGS sequence"/>
</dbReference>
<dbReference type="PANTHER" id="PTHR47815:SF1">
    <property type="entry name" value="UNIVERSAL STRESS PROTEIN A FAMILY PROTEIN C25B2.10"/>
    <property type="match status" value="1"/>
</dbReference>
<evidence type="ECO:0000256" key="1">
    <source>
        <dbReference type="SAM" id="MobiDB-lite"/>
    </source>
</evidence>
<name>B6JW81_SCHJY</name>
<evidence type="ECO:0000259" key="2">
    <source>
        <dbReference type="Pfam" id="PF00582"/>
    </source>
</evidence>
<dbReference type="STRING" id="402676.B6JW81"/>
<dbReference type="EMBL" id="KE651166">
    <property type="protein sequence ID" value="EEB05632.1"/>
    <property type="molecule type" value="Genomic_DNA"/>
</dbReference>
<dbReference type="VEuPathDB" id="FungiDB:SJAG_00652"/>
<dbReference type="eggNOG" id="ENOG502RYEB">
    <property type="taxonomic scope" value="Eukaryota"/>
</dbReference>
<dbReference type="InterPro" id="IPR006016">
    <property type="entry name" value="UspA"/>
</dbReference>
<dbReference type="Gene3D" id="3.40.50.620">
    <property type="entry name" value="HUPs"/>
    <property type="match status" value="1"/>
</dbReference>
<gene>
    <name evidence="3" type="ORF">SJAG_00652</name>
</gene>
<dbReference type="GeneID" id="7050691"/>
<feature type="region of interest" description="Disordered" evidence="1">
    <location>
        <begin position="67"/>
        <end position="97"/>
    </location>
</feature>
<proteinExistence type="predicted"/>
<dbReference type="OMA" id="KCVEYDP"/>
<dbReference type="Pfam" id="PF00582">
    <property type="entry name" value="Usp"/>
    <property type="match status" value="1"/>
</dbReference>
<dbReference type="InterPro" id="IPR014729">
    <property type="entry name" value="Rossmann-like_a/b/a_fold"/>
</dbReference>
<dbReference type="RefSeq" id="XP_002171925.1">
    <property type="nucleotide sequence ID" value="XM_002171889.1"/>
</dbReference>
<evidence type="ECO:0000313" key="4">
    <source>
        <dbReference type="Proteomes" id="UP000001744"/>
    </source>
</evidence>
<dbReference type="JaponicusDB" id="SJAG_00652"/>
<evidence type="ECO:0000313" key="3">
    <source>
        <dbReference type="EMBL" id="EEB05632.1"/>
    </source>
</evidence>
<feature type="region of interest" description="Disordered" evidence="1">
    <location>
        <begin position="273"/>
        <end position="293"/>
    </location>
</feature>
<sequence length="304" mass="34207">MTSPRDSVSFGDLPKPEPRHIVRPNSTLGNRDNHLLPPIITNVRQAISAPSTPVTKHLTPVGMTTRQQAEAAHFSQPEYDEYRHSRTQSLSSPPPSPHFLKRISFDTFSNKQGPDFCLTLKTQHQGFKWTRNSRTFLCGVDENSYSEFAVDWLFETLLADNDEVVVLRVIDSSGKIPDATEDESYYQSMAEGMMTSLIKKIDDDKAVSITVELVIGKPQDVILRTIHVYSPDSLIVGTRGKGLSGFQSLLSPGSISKFCLQKSPIPVIVVRPDRKRQRSKNKRMKDPSRKSYVDILEKSVRSHK</sequence>